<feature type="chain" id="PRO_5035829718" evidence="2">
    <location>
        <begin position="16"/>
        <end position="221"/>
    </location>
</feature>
<name>A0A8S0Z2L4_ARCPL</name>
<keyword evidence="2" id="KW-0732">Signal</keyword>
<dbReference type="Proteomes" id="UP000494256">
    <property type="component" value="Unassembled WGS sequence"/>
</dbReference>
<feature type="compositionally biased region" description="Low complexity" evidence="1">
    <location>
        <begin position="120"/>
        <end position="129"/>
    </location>
</feature>
<evidence type="ECO:0000256" key="2">
    <source>
        <dbReference type="SAM" id="SignalP"/>
    </source>
</evidence>
<evidence type="ECO:0000313" key="4">
    <source>
        <dbReference type="Proteomes" id="UP000494256"/>
    </source>
</evidence>
<gene>
    <name evidence="3" type="ORF">APLA_LOCUS2734</name>
</gene>
<dbReference type="EMBL" id="CADEBD010000275">
    <property type="protein sequence ID" value="CAB3226871.1"/>
    <property type="molecule type" value="Genomic_DNA"/>
</dbReference>
<comment type="caution">
    <text evidence="3">The sequence shown here is derived from an EMBL/GenBank/DDBJ whole genome shotgun (WGS) entry which is preliminary data.</text>
</comment>
<dbReference type="OrthoDB" id="364348at2759"/>
<feature type="signal peptide" evidence="2">
    <location>
        <begin position="1"/>
        <end position="15"/>
    </location>
</feature>
<reference evidence="3 4" key="1">
    <citation type="submission" date="2020-04" db="EMBL/GenBank/DDBJ databases">
        <authorList>
            <person name="Wallbank WR R."/>
            <person name="Pardo Diaz C."/>
            <person name="Kozak K."/>
            <person name="Martin S."/>
            <person name="Jiggins C."/>
            <person name="Moest M."/>
            <person name="Warren A I."/>
            <person name="Byers J.R.P. K."/>
            <person name="Montejo-Kovacevich G."/>
            <person name="Yen C E."/>
        </authorList>
    </citation>
    <scope>NUCLEOTIDE SEQUENCE [LARGE SCALE GENOMIC DNA]</scope>
</reference>
<evidence type="ECO:0000313" key="3">
    <source>
        <dbReference type="EMBL" id="CAB3226871.1"/>
    </source>
</evidence>
<protein>
    <submittedName>
        <fullName evidence="3">Uncharacterized protein</fullName>
    </submittedName>
</protein>
<dbReference type="AlphaFoldDB" id="A0A8S0Z2L4"/>
<organism evidence="3 4">
    <name type="scientific">Arctia plantaginis</name>
    <name type="common">Wood tiger moth</name>
    <name type="synonym">Phalaena plantaginis</name>
    <dbReference type="NCBI Taxonomy" id="874455"/>
    <lineage>
        <taxon>Eukaryota</taxon>
        <taxon>Metazoa</taxon>
        <taxon>Ecdysozoa</taxon>
        <taxon>Arthropoda</taxon>
        <taxon>Hexapoda</taxon>
        <taxon>Insecta</taxon>
        <taxon>Pterygota</taxon>
        <taxon>Neoptera</taxon>
        <taxon>Endopterygota</taxon>
        <taxon>Lepidoptera</taxon>
        <taxon>Glossata</taxon>
        <taxon>Ditrysia</taxon>
        <taxon>Noctuoidea</taxon>
        <taxon>Erebidae</taxon>
        <taxon>Arctiinae</taxon>
        <taxon>Arctia</taxon>
    </lineage>
</organism>
<evidence type="ECO:0000256" key="1">
    <source>
        <dbReference type="SAM" id="MobiDB-lite"/>
    </source>
</evidence>
<accession>A0A8S0Z2L4</accession>
<feature type="compositionally biased region" description="Basic residues" evidence="1">
    <location>
        <begin position="140"/>
        <end position="153"/>
    </location>
</feature>
<sequence>MRKLSLLIIVAAVTAVPRFPVLYAPMAEFFMPPPPPMPLGVPIPIPVPVPIVNVKPICAPTTTLCPPCPCKPKIPPPNCGCKCLHPIPPRPIIAPYLPSFIPPYRLPYKPPYIPKPIKYISSSSSSETSSDSDDSDYSYRKRRRRRRRKRKRYGIFRANGRRFNNNIRDQELQPVISYVSENGDVKFRRRINKDNAASLLQQQVLDGKFNDKSRTRFTPKP</sequence>
<proteinExistence type="predicted"/>
<feature type="region of interest" description="Disordered" evidence="1">
    <location>
        <begin position="120"/>
        <end position="153"/>
    </location>
</feature>